<organism evidence="2 3">
    <name type="scientific">Chlorovirus heliozoae</name>
    <dbReference type="NCBI Taxonomy" id="322019"/>
    <lineage>
        <taxon>Viruses</taxon>
        <taxon>Varidnaviria</taxon>
        <taxon>Bamfordvirae</taxon>
        <taxon>Nucleocytoviricota</taxon>
        <taxon>Megaviricetes</taxon>
        <taxon>Algavirales</taxon>
        <taxon>Phycodnaviridae</taxon>
        <taxon>Chlorovirus</taxon>
    </lineage>
</organism>
<feature type="transmembrane region" description="Helical" evidence="1">
    <location>
        <begin position="90"/>
        <end position="115"/>
    </location>
</feature>
<protein>
    <submittedName>
        <fullName evidence="2">Uncharacterized protein z563R</fullName>
    </submittedName>
</protein>
<keyword evidence="1" id="KW-0812">Transmembrane</keyword>
<dbReference type="Proteomes" id="UP000202420">
    <property type="component" value="Segment"/>
</dbReference>
<evidence type="ECO:0000313" key="3">
    <source>
        <dbReference type="Proteomes" id="UP000202420"/>
    </source>
</evidence>
<evidence type="ECO:0000256" key="1">
    <source>
        <dbReference type="SAM" id="Phobius"/>
    </source>
</evidence>
<keyword evidence="1" id="KW-0472">Membrane</keyword>
<dbReference type="RefSeq" id="YP_001427044.1">
    <property type="nucleotide sequence ID" value="NC_008724.1"/>
</dbReference>
<keyword evidence="3" id="KW-1185">Reference proteome</keyword>
<proteinExistence type="predicted"/>
<evidence type="ECO:0000313" key="2">
    <source>
        <dbReference type="EMBL" id="ABT16697.1"/>
    </source>
</evidence>
<dbReference type="GeneID" id="5470829"/>
<reference evidence="2 3" key="1">
    <citation type="submission" date="2006-09" db="EMBL/GenBank/DDBJ databases">
        <title>Sequence and annotation of the 288-kb ATCV-1 virus that infects an endosymbiotic Chlorella strain of the heliozoon Acanthocystis turfacea.</title>
        <authorList>
            <person name="Fitzgerald L.A."/>
            <person name="Graves M.V."/>
            <person name="Li X."/>
            <person name="Pfitzner A.J.P."/>
            <person name="Hartigan J."/>
            <person name="Van Etten J.L."/>
        </authorList>
    </citation>
    <scope>NUCLEOTIDE SEQUENCE [LARGE SCALE GENOMIC DNA]</scope>
    <source>
        <strain evidence="2 3">ATCV-1</strain>
    </source>
</reference>
<dbReference type="KEGG" id="vg:5470829"/>
<dbReference type="EMBL" id="EF101928">
    <property type="protein sequence ID" value="ABT16697.1"/>
    <property type="molecule type" value="Genomic_DNA"/>
</dbReference>
<sequence>MGFALSLTFFFHAIAMRLTASCCPDSVVGTGVLTTGFSGAGLRPFAGATLLPDAVITYALPRGPLKIGLPIAFSSPVLPPVLMTSSERTLFSAFLVTALASFISELITGATFLPVADKTNSPPRGPFNMTLPLASFFPVSIIVPVYLFFTRRSRNVCRIHIDNNRTYTPIHHTTHTVHAMTHSYTHSAISNINSNVHDHPHSHSHTLVADGEQAVAVRAFVYDTFGKKGTFALYFTDLKFSQPVRLAHGCGNFIHNGTKVHFEVCKEHIVMRCADSKVLENVVVAALDKHFECER</sequence>
<dbReference type="OrthoDB" id="20922at10239"/>
<name>A7K9H3_9PHYC</name>
<keyword evidence="1" id="KW-1133">Transmembrane helix</keyword>
<accession>A7K9H3</accession>
<feature type="transmembrane region" description="Helical" evidence="1">
    <location>
        <begin position="127"/>
        <end position="149"/>
    </location>
</feature>
<gene>
    <name evidence="2" type="primary">z563R</name>
    <name evidence="2" type="ORF">ATCV1_z563R</name>
</gene>